<evidence type="ECO:0000313" key="2">
    <source>
        <dbReference type="Proteomes" id="UP001300012"/>
    </source>
</evidence>
<dbReference type="Pfam" id="PF13790">
    <property type="entry name" value="SR1P"/>
    <property type="match status" value="1"/>
</dbReference>
<sequence>MLGVILCKYCGSEIATVDTEKVTIFYSDCKREVCREPGKGRVDE</sequence>
<reference evidence="1 2" key="1">
    <citation type="submission" date="2022-08" db="EMBL/GenBank/DDBJ databases">
        <title>Paenibacillus endoradicis sp. nov., Paenibacillus radicibacter sp. nov and Paenibacillus pararadicis sp. nov., three cold-adapted plant growth-promoting bacteria isolated from root of Larix gmelinii in Great Khingan.</title>
        <authorList>
            <person name="Xue H."/>
        </authorList>
    </citation>
    <scope>NUCLEOTIDE SEQUENCE [LARGE SCALE GENOMIC DNA]</scope>
    <source>
        <strain evidence="1 2">N5-1-1-5</strain>
    </source>
</reference>
<keyword evidence="2" id="KW-1185">Reference proteome</keyword>
<protein>
    <submittedName>
        <fullName evidence="1">GapA-binding peptide SR1P</fullName>
    </submittedName>
</protein>
<dbReference type="InterPro" id="IPR025236">
    <property type="entry name" value="SR1P"/>
</dbReference>
<dbReference type="RefSeq" id="WP_258215433.1">
    <property type="nucleotide sequence ID" value="NZ_JANQBD010000016.1"/>
</dbReference>
<accession>A0ABT1YKU6</accession>
<dbReference type="Proteomes" id="UP001300012">
    <property type="component" value="Unassembled WGS sequence"/>
</dbReference>
<organism evidence="1 2">
    <name type="scientific">Paenibacillus radicis</name>
    <name type="common">ex Xue et al. 2023</name>
    <dbReference type="NCBI Taxonomy" id="2972489"/>
    <lineage>
        <taxon>Bacteria</taxon>
        <taxon>Bacillati</taxon>
        <taxon>Bacillota</taxon>
        <taxon>Bacilli</taxon>
        <taxon>Bacillales</taxon>
        <taxon>Paenibacillaceae</taxon>
        <taxon>Paenibacillus</taxon>
    </lineage>
</organism>
<evidence type="ECO:0000313" key="1">
    <source>
        <dbReference type="EMBL" id="MCR8633813.1"/>
    </source>
</evidence>
<proteinExistence type="predicted"/>
<dbReference type="EMBL" id="JANQBD010000016">
    <property type="protein sequence ID" value="MCR8633813.1"/>
    <property type="molecule type" value="Genomic_DNA"/>
</dbReference>
<gene>
    <name evidence="1" type="ORF">NV381_21740</name>
</gene>
<name>A0ABT1YKU6_9BACL</name>
<comment type="caution">
    <text evidence="1">The sequence shown here is derived from an EMBL/GenBank/DDBJ whole genome shotgun (WGS) entry which is preliminary data.</text>
</comment>